<dbReference type="InterPro" id="IPR010341">
    <property type="entry name" value="DUF936_pln"/>
</dbReference>
<accession>A0A8J5LTA2</accession>
<dbReference type="Pfam" id="PF06075">
    <property type="entry name" value="DUF936"/>
    <property type="match status" value="1"/>
</dbReference>
<dbReference type="InterPro" id="IPR048297">
    <property type="entry name" value="DUF936_dom_pln"/>
</dbReference>
<reference evidence="4 5" key="1">
    <citation type="submission" date="2020-08" db="EMBL/GenBank/DDBJ databases">
        <title>Plant Genome Project.</title>
        <authorList>
            <person name="Zhang R.-G."/>
        </authorList>
    </citation>
    <scope>NUCLEOTIDE SEQUENCE [LARGE SCALE GENOMIC DNA]</scope>
    <source>
        <tissue evidence="4">Rhizome</tissue>
    </source>
</reference>
<feature type="domain" description="DUF6857" evidence="3">
    <location>
        <begin position="328"/>
        <end position="421"/>
    </location>
</feature>
<gene>
    <name evidence="4" type="ORF">ZIOFF_015315</name>
</gene>
<dbReference type="EMBL" id="JACMSC010000004">
    <property type="protein sequence ID" value="KAG6525359.1"/>
    <property type="molecule type" value="Genomic_DNA"/>
</dbReference>
<feature type="domain" description="DUF936" evidence="2">
    <location>
        <begin position="60"/>
        <end position="175"/>
    </location>
</feature>
<comment type="caution">
    <text evidence="4">The sequence shown here is derived from an EMBL/GenBank/DDBJ whole genome shotgun (WGS) entry which is preliminary data.</text>
</comment>
<feature type="region of interest" description="Disordered" evidence="1">
    <location>
        <begin position="225"/>
        <end position="247"/>
    </location>
</feature>
<dbReference type="AlphaFoldDB" id="A0A8J5LTA2"/>
<dbReference type="InterPro" id="IPR049172">
    <property type="entry name" value="DUF6857_pln"/>
</dbReference>
<evidence type="ECO:0000256" key="1">
    <source>
        <dbReference type="SAM" id="MobiDB-lite"/>
    </source>
</evidence>
<feature type="domain" description="DUF6857" evidence="3">
    <location>
        <begin position="439"/>
        <end position="582"/>
    </location>
</feature>
<protein>
    <submittedName>
        <fullName evidence="4">Uncharacterized protein</fullName>
    </submittedName>
</protein>
<feature type="compositionally biased region" description="Basic and acidic residues" evidence="1">
    <location>
        <begin position="511"/>
        <end position="521"/>
    </location>
</feature>
<proteinExistence type="predicted"/>
<evidence type="ECO:0000259" key="2">
    <source>
        <dbReference type="Pfam" id="PF06075"/>
    </source>
</evidence>
<organism evidence="4 5">
    <name type="scientific">Zingiber officinale</name>
    <name type="common">Ginger</name>
    <name type="synonym">Amomum zingiber</name>
    <dbReference type="NCBI Taxonomy" id="94328"/>
    <lineage>
        <taxon>Eukaryota</taxon>
        <taxon>Viridiplantae</taxon>
        <taxon>Streptophyta</taxon>
        <taxon>Embryophyta</taxon>
        <taxon>Tracheophyta</taxon>
        <taxon>Spermatophyta</taxon>
        <taxon>Magnoliopsida</taxon>
        <taxon>Liliopsida</taxon>
        <taxon>Zingiberales</taxon>
        <taxon>Zingiberaceae</taxon>
        <taxon>Zingiber</taxon>
    </lineage>
</organism>
<dbReference type="Proteomes" id="UP000734854">
    <property type="component" value="Unassembled WGS sequence"/>
</dbReference>
<feature type="region of interest" description="Disordered" evidence="1">
    <location>
        <begin position="500"/>
        <end position="521"/>
    </location>
</feature>
<dbReference type="PANTHER" id="PTHR31928">
    <property type="entry name" value="EXPRESSED PROTEIN"/>
    <property type="match status" value="1"/>
</dbReference>
<dbReference type="Pfam" id="PF21647">
    <property type="entry name" value="DUF6857"/>
    <property type="match status" value="2"/>
</dbReference>
<feature type="compositionally biased region" description="Polar residues" evidence="1">
    <location>
        <begin position="228"/>
        <end position="245"/>
    </location>
</feature>
<dbReference type="PANTHER" id="PTHR31928:SF2">
    <property type="entry name" value="EXPRESSED PROTEIN"/>
    <property type="match status" value="1"/>
</dbReference>
<keyword evidence="5" id="KW-1185">Reference proteome</keyword>
<evidence type="ECO:0000313" key="4">
    <source>
        <dbReference type="EMBL" id="KAG6525359.1"/>
    </source>
</evidence>
<evidence type="ECO:0000313" key="5">
    <source>
        <dbReference type="Proteomes" id="UP000734854"/>
    </source>
</evidence>
<evidence type="ECO:0000259" key="3">
    <source>
        <dbReference type="Pfam" id="PF21647"/>
    </source>
</evidence>
<name>A0A8J5LTA2_ZINOF</name>
<sequence>MASWGHGITAVTGALKHYVAYVPTAAVLSRTILPPPPSHGLARSLSLPPSQVKCKKMASLTPGVLIKLLKNLNTDVKICGEHRSVLLQVVSIVPALTGLELWPDHGFFIKVSDSSHCTYVSLSKDDNDLILMNKLQLGQFIYIDKVEAGTPVPVLVGVRPLPGRNPCIGNPKDLMDMLVLPDNFETQDQEKKTSKTYELSKADKGRTKQKVVIKEEKNVVASRYMQGVSRSSMRNSTSETNSPPSQKVEEKVIVVVPLGAKQEPKCQVLQAKTIIPCNQNKIVDVKQESSVDDLKGDSKVPKTVPAKSSRIVKKIAPSDSVYSSSSSNRRKVVDAIPWESLPASLIKPGKGMIKRKNTAFLIVAEAKKEATAAAALVKGLGIFADLRKSSVEENLHIALAKFFSLHRLLDQPSIAAQDSSSGILRQLAEGEKSIKKLTLPLRSDKSNSNSAKFTVESLADERMEWARGDGLNEIQELRTKLRKESQSWFLGFLESALDTGFSAESPPTKKGPKDRGGENAKESHELIAGTLSQLKEASNWLDQLQNSGDTEPDRGLAETINRLKQKIYVCLLEHVESAASALEGRKSST</sequence>